<keyword evidence="1" id="KW-0472">Membrane</keyword>
<protein>
    <submittedName>
        <fullName evidence="2">Uncharacterized protein</fullName>
    </submittedName>
</protein>
<organism evidence="2 3">
    <name type="scientific">Gramella jeungdoensis</name>
    <dbReference type="NCBI Taxonomy" id="708091"/>
    <lineage>
        <taxon>Bacteria</taxon>
        <taxon>Pseudomonadati</taxon>
        <taxon>Bacteroidota</taxon>
        <taxon>Flavobacteriia</taxon>
        <taxon>Flavobacteriales</taxon>
        <taxon>Flavobacteriaceae</taxon>
        <taxon>Christiangramia</taxon>
    </lineage>
</organism>
<keyword evidence="1" id="KW-1133">Transmembrane helix</keyword>
<dbReference type="Proteomes" id="UP001155077">
    <property type="component" value="Unassembled WGS sequence"/>
</dbReference>
<evidence type="ECO:0000256" key="1">
    <source>
        <dbReference type="SAM" id="Phobius"/>
    </source>
</evidence>
<feature type="transmembrane region" description="Helical" evidence="1">
    <location>
        <begin position="150"/>
        <end position="172"/>
    </location>
</feature>
<accession>A0ABT0Z0E6</accession>
<feature type="transmembrane region" description="Helical" evidence="1">
    <location>
        <begin position="102"/>
        <end position="130"/>
    </location>
</feature>
<name>A0ABT0Z0E6_9FLAO</name>
<evidence type="ECO:0000313" key="2">
    <source>
        <dbReference type="EMBL" id="MCM8568632.1"/>
    </source>
</evidence>
<reference evidence="2" key="1">
    <citation type="submission" date="2022-06" db="EMBL/GenBank/DDBJ databases">
        <title>Gramella sediminis sp. nov., isolated from deep-sea sediment of the Indian Ocean.</title>
        <authorList>
            <person name="Yang L."/>
        </authorList>
    </citation>
    <scope>NUCLEOTIDE SEQUENCE</scope>
    <source>
        <strain evidence="2">HMD3159</strain>
    </source>
</reference>
<dbReference type="RefSeq" id="WP_252111034.1">
    <property type="nucleotide sequence ID" value="NZ_JAMSCK010000002.1"/>
</dbReference>
<comment type="caution">
    <text evidence="2">The sequence shown here is derived from an EMBL/GenBank/DDBJ whole genome shotgun (WGS) entry which is preliminary data.</text>
</comment>
<proteinExistence type="predicted"/>
<keyword evidence="3" id="KW-1185">Reference proteome</keyword>
<dbReference type="EMBL" id="JAMSCK010000002">
    <property type="protein sequence ID" value="MCM8568632.1"/>
    <property type="molecule type" value="Genomic_DNA"/>
</dbReference>
<evidence type="ECO:0000313" key="3">
    <source>
        <dbReference type="Proteomes" id="UP001155077"/>
    </source>
</evidence>
<keyword evidence="1" id="KW-0812">Transmembrane</keyword>
<gene>
    <name evidence="2" type="ORF">NE848_04530</name>
</gene>
<sequence>MGHIAVAEFLGYETTLHYGSMNYDNSEISSLLDSIYIENQYAIENDLDFEERTVFERDMEKFYADDFLVLMGGPVQTILTGMLGLIILIFRRHRIRRSGLKIADWLAVFLSLFWLREVFNLLHSILLGFIYREEGYFGGDERYISEFLDLHPGVVPVILGFIGLGLSMYVIFKIIPRRFQLIFILSGIIGGVGGFLLWFEVLGPVLIP</sequence>
<feature type="transmembrane region" description="Helical" evidence="1">
    <location>
        <begin position="179"/>
        <end position="199"/>
    </location>
</feature>
<feature type="transmembrane region" description="Helical" evidence="1">
    <location>
        <begin position="67"/>
        <end position="90"/>
    </location>
</feature>